<comment type="caution">
    <text evidence="1">The sequence shown here is derived from an EMBL/GenBank/DDBJ whole genome shotgun (WGS) entry which is preliminary data.</text>
</comment>
<accession>A0A6G2DWY4</accession>
<gene>
    <name evidence="1" type="ORF">GM537_13345</name>
</gene>
<feature type="non-terminal residue" evidence="1">
    <location>
        <position position="46"/>
    </location>
</feature>
<dbReference type="EMBL" id="WNHS01000600">
    <property type="protein sequence ID" value="MTW25760.1"/>
    <property type="molecule type" value="Genomic_DNA"/>
</dbReference>
<evidence type="ECO:0000313" key="1">
    <source>
        <dbReference type="EMBL" id="MTW25760.1"/>
    </source>
</evidence>
<reference evidence="1 2" key="1">
    <citation type="submission" date="2019-11" db="EMBL/GenBank/DDBJ databases">
        <title>Growth characteristics of pneumococcus vary with the chemical composition of the capsule and with environmental conditions.</title>
        <authorList>
            <person name="Tothpal A."/>
            <person name="Desobry K."/>
            <person name="Joshi S."/>
            <person name="Wyllie A.L."/>
            <person name="Weinberger D.M."/>
        </authorList>
    </citation>
    <scope>NUCLEOTIDE SEQUENCE [LARGE SCALE GENOMIC DNA]</scope>
    <source>
        <strain evidence="2">pnumococcus23A</strain>
    </source>
</reference>
<dbReference type="AlphaFoldDB" id="A0A6G2DWY4"/>
<sequence>MTTDERIAAIQTALAAVEHARELCNAAGIGGIAVVGQMTIAQVFED</sequence>
<organism evidence="1 2">
    <name type="scientific">Streptococcus pneumoniae</name>
    <dbReference type="NCBI Taxonomy" id="1313"/>
    <lineage>
        <taxon>Bacteria</taxon>
        <taxon>Bacillati</taxon>
        <taxon>Bacillota</taxon>
        <taxon>Bacilli</taxon>
        <taxon>Lactobacillales</taxon>
        <taxon>Streptococcaceae</taxon>
        <taxon>Streptococcus</taxon>
    </lineage>
</organism>
<dbReference type="Proteomes" id="UP000490982">
    <property type="component" value="Unassembled WGS sequence"/>
</dbReference>
<evidence type="ECO:0000313" key="2">
    <source>
        <dbReference type="Proteomes" id="UP000490982"/>
    </source>
</evidence>
<protein>
    <submittedName>
        <fullName evidence="1">Uncharacterized protein</fullName>
    </submittedName>
</protein>
<name>A0A6G2DWY4_STREE</name>
<proteinExistence type="predicted"/>